<accession>A0ABY5AS15</accession>
<comment type="pathway">
    <text evidence="1">Protein modification; [NiFe] hydrogenase maturation.</text>
</comment>
<evidence type="ECO:0000259" key="11">
    <source>
        <dbReference type="PROSITE" id="PS51163"/>
    </source>
</evidence>
<feature type="domain" description="YrdC-like" evidence="11">
    <location>
        <begin position="196"/>
        <end position="380"/>
    </location>
</feature>
<evidence type="ECO:0000256" key="7">
    <source>
        <dbReference type="ARBA" id="ARBA00048220"/>
    </source>
</evidence>
<evidence type="ECO:0000256" key="2">
    <source>
        <dbReference type="ARBA" id="ARBA00008097"/>
    </source>
</evidence>
<keyword evidence="5" id="KW-0863">Zinc-finger</keyword>
<dbReference type="Pfam" id="PF07503">
    <property type="entry name" value="zf-HYPF"/>
    <property type="match status" value="2"/>
</dbReference>
<protein>
    <recommendedName>
        <fullName evidence="8">Carbamoyltransferase</fullName>
        <ecNumber evidence="8">6.2.-.-</ecNumber>
    </recommendedName>
</protein>
<dbReference type="PANTHER" id="PTHR42959:SF1">
    <property type="entry name" value="CARBAMOYLTRANSFERASE HYPF"/>
    <property type="match status" value="1"/>
</dbReference>
<dbReference type="RefSeq" id="WP_252663682.1">
    <property type="nucleotide sequence ID" value="NZ_CP098611.1"/>
</dbReference>
<dbReference type="InterPro" id="IPR011125">
    <property type="entry name" value="Znf_HypF"/>
</dbReference>
<dbReference type="InterPro" id="IPR001792">
    <property type="entry name" value="Acylphosphatase-like_dom"/>
</dbReference>
<keyword evidence="9" id="KW-0378">Hydrolase</keyword>
<evidence type="ECO:0000256" key="9">
    <source>
        <dbReference type="PROSITE-ProRule" id="PRU00520"/>
    </source>
</evidence>
<keyword evidence="13" id="KW-1185">Reference proteome</keyword>
<proteinExistence type="inferred from homology"/>
<name>A0ABY5AS15_9CYAN</name>
<comment type="catalytic activity">
    <reaction evidence="7">
        <text>C-terminal L-cysteinyl-[HypE protein] + carbamoyl phosphate + ATP + H2O = C-terminal S-carboxamide-L-cysteinyl-[HypE protein] + AMP + phosphate + diphosphate + H(+)</text>
        <dbReference type="Rhea" id="RHEA:55636"/>
        <dbReference type="Rhea" id="RHEA-COMP:14247"/>
        <dbReference type="Rhea" id="RHEA-COMP:14392"/>
        <dbReference type="ChEBI" id="CHEBI:15377"/>
        <dbReference type="ChEBI" id="CHEBI:15378"/>
        <dbReference type="ChEBI" id="CHEBI:30616"/>
        <dbReference type="ChEBI" id="CHEBI:33019"/>
        <dbReference type="ChEBI" id="CHEBI:43474"/>
        <dbReference type="ChEBI" id="CHEBI:58228"/>
        <dbReference type="ChEBI" id="CHEBI:76913"/>
        <dbReference type="ChEBI" id="CHEBI:139126"/>
        <dbReference type="ChEBI" id="CHEBI:456215"/>
    </reaction>
</comment>
<dbReference type="InterPro" id="IPR017945">
    <property type="entry name" value="DHBP_synth_RibB-like_a/b_dom"/>
</dbReference>
<evidence type="ECO:0000259" key="10">
    <source>
        <dbReference type="PROSITE" id="PS51160"/>
    </source>
</evidence>
<dbReference type="PROSITE" id="PS51160">
    <property type="entry name" value="ACYLPHOSPHATASE_3"/>
    <property type="match status" value="1"/>
</dbReference>
<dbReference type="Pfam" id="PF00708">
    <property type="entry name" value="Acylphosphatase"/>
    <property type="match status" value="1"/>
</dbReference>
<dbReference type="EC" id="6.2.-.-" evidence="8"/>
<dbReference type="InterPro" id="IPR017968">
    <property type="entry name" value="Acylphosphatase_CS"/>
</dbReference>
<dbReference type="InterPro" id="IPR004421">
    <property type="entry name" value="Carbamoyltransferase_HypF"/>
</dbReference>
<feature type="active site" evidence="9">
    <location>
        <position position="19"/>
    </location>
</feature>
<dbReference type="Pfam" id="PF01300">
    <property type="entry name" value="Sua5_yciO_yrdC"/>
    <property type="match status" value="1"/>
</dbReference>
<dbReference type="GO" id="GO:0016874">
    <property type="term" value="F:ligase activity"/>
    <property type="evidence" value="ECO:0007669"/>
    <property type="project" value="UniProtKB-KW"/>
</dbReference>
<comment type="catalytic activity">
    <reaction evidence="9">
        <text>an acyl phosphate + H2O = a carboxylate + phosphate + H(+)</text>
        <dbReference type="Rhea" id="RHEA:14965"/>
        <dbReference type="ChEBI" id="CHEBI:15377"/>
        <dbReference type="ChEBI" id="CHEBI:15378"/>
        <dbReference type="ChEBI" id="CHEBI:29067"/>
        <dbReference type="ChEBI" id="CHEBI:43474"/>
        <dbReference type="ChEBI" id="CHEBI:59918"/>
        <dbReference type="EC" id="3.6.1.7"/>
    </reaction>
</comment>
<gene>
    <name evidence="12" type="primary">hypF</name>
    <name evidence="12" type="ORF">NEA10_02720</name>
</gene>
<dbReference type="InterPro" id="IPR055128">
    <property type="entry name" value="HypF_C_2"/>
</dbReference>
<dbReference type="Pfam" id="PF17788">
    <property type="entry name" value="HypF_C"/>
    <property type="match status" value="1"/>
</dbReference>
<dbReference type="Gene3D" id="3.30.110.120">
    <property type="match status" value="1"/>
</dbReference>
<dbReference type="InterPro" id="IPR051060">
    <property type="entry name" value="Carbamoyltrans_HypF-like"/>
</dbReference>
<sequence>MMSRLHLDIQGIVQGVGFRPFVYQLATALSLGGWVTNTADGVVIEIEGDRPQLEQFCQRLLAELPPHAQIHHLHRQKISPQGQTHFQIQASQSHPQRKTALILPDLATCSHCIEELFNPNNRRYRYPFINCTHCGPRYSIIETLPYDRPLTTMAGFPLCHTCHQEYDNPGDRRFHAQPNACDVCGPQLEFHPPTNLPPLDAAQTRLRQGQILALKGLGGVQLLVNAQNEGAVQRLRQRKYRPSKPFAVMYPHLDAVRQDCFLSDKEAELLQSPAAPIVLLQQKQPHLAPSVAPNNPDLGVMLPYTPLHHLLLREFAAPLIATSGNLSGEPICIDNQETLERLGNIADGFLLHNRPIARPVDDSVVRVMAKTPVMLRRARGYAPRTLSIPGLSQSVLAVGGYFKNTVAIAFEEKVFVSQHIGDLDNPASRQAFDYTLAKLSSIYDFEPEVIVCDAHPDYPSTQFAQHLAQDKQIPLIRVQHHQAHILSVMAEHGLQAPVLGIAWDGTGYGMDGTIWGGELLQIDSSERGFQRLAHCRSFPLLGGDRAAKEPRRAALGLIWDVFGEEMFENPSLTSLPPFQAFSPSELTLVQTAFRRGINTPRSSSVGRLFDAIASLLGLQQRLTFEGEAAMALEFAARTVETAEFYPISLSGGVWDWQEMLLGILGDRTSGESIPYIAAKFHNSLIEAIAQMLHSYHHSSLPVVLTGGCFQNQRLLEGAIARLQVMGIQAYINQQFPANDGGLSLGQVYRLCQS</sequence>
<dbReference type="PIRSF" id="PIRSF006256">
    <property type="entry name" value="CMPcnvr_hdrg_mat"/>
    <property type="match status" value="1"/>
</dbReference>
<dbReference type="NCBIfam" id="TIGR00143">
    <property type="entry name" value="hypF"/>
    <property type="match status" value="1"/>
</dbReference>
<evidence type="ECO:0000313" key="13">
    <source>
        <dbReference type="Proteomes" id="UP001056708"/>
    </source>
</evidence>
<dbReference type="Gene3D" id="3.90.870.50">
    <property type="match status" value="1"/>
</dbReference>
<keyword evidence="3 12" id="KW-0436">Ligase</keyword>
<dbReference type="SUPFAM" id="SSF55821">
    <property type="entry name" value="YrdC/RibB"/>
    <property type="match status" value="1"/>
</dbReference>
<evidence type="ECO:0000256" key="8">
    <source>
        <dbReference type="PIRNR" id="PIRNR006256"/>
    </source>
</evidence>
<dbReference type="Gene3D" id="3.30.420.40">
    <property type="match status" value="1"/>
</dbReference>
<evidence type="ECO:0000256" key="6">
    <source>
        <dbReference type="ARBA" id="ARBA00022833"/>
    </source>
</evidence>
<dbReference type="InterPro" id="IPR006070">
    <property type="entry name" value="Sua5-like_dom"/>
</dbReference>
<evidence type="ECO:0000313" key="12">
    <source>
        <dbReference type="EMBL" id="USR91658.1"/>
    </source>
</evidence>
<keyword evidence="6" id="KW-0862">Zinc</keyword>
<dbReference type="PROSITE" id="PS00150">
    <property type="entry name" value="ACYLPHOSPHATASE_1"/>
    <property type="match status" value="1"/>
</dbReference>
<organism evidence="12 13">
    <name type="scientific">Phormidium yuhuli AB48</name>
    <dbReference type="NCBI Taxonomy" id="2940671"/>
    <lineage>
        <taxon>Bacteria</taxon>
        <taxon>Bacillati</taxon>
        <taxon>Cyanobacteriota</taxon>
        <taxon>Cyanophyceae</taxon>
        <taxon>Oscillatoriophycideae</taxon>
        <taxon>Oscillatoriales</taxon>
        <taxon>Oscillatoriaceae</taxon>
        <taxon>Phormidium</taxon>
        <taxon>Phormidium yuhuli</taxon>
    </lineage>
</organism>
<keyword evidence="4" id="KW-0479">Metal-binding</keyword>
<dbReference type="InterPro" id="IPR041440">
    <property type="entry name" value="HypF_C"/>
</dbReference>
<dbReference type="PROSITE" id="PS51163">
    <property type="entry name" value="YRDC"/>
    <property type="match status" value="1"/>
</dbReference>
<dbReference type="PANTHER" id="PTHR42959">
    <property type="entry name" value="CARBAMOYLTRANSFERASE"/>
    <property type="match status" value="1"/>
</dbReference>
<feature type="active site" evidence="9">
    <location>
        <position position="37"/>
    </location>
</feature>
<dbReference type="InterPro" id="IPR036046">
    <property type="entry name" value="Acylphosphatase-like_dom_sf"/>
</dbReference>
<feature type="domain" description="Acylphosphatase-like" evidence="10">
    <location>
        <begin position="4"/>
        <end position="90"/>
    </location>
</feature>
<dbReference type="Pfam" id="PF22521">
    <property type="entry name" value="HypF_C_2"/>
    <property type="match status" value="1"/>
</dbReference>
<evidence type="ECO:0000256" key="1">
    <source>
        <dbReference type="ARBA" id="ARBA00004711"/>
    </source>
</evidence>
<dbReference type="SUPFAM" id="SSF54975">
    <property type="entry name" value="Acylphosphatase/BLUF domain-like"/>
    <property type="match status" value="1"/>
</dbReference>
<comment type="similarity">
    <text evidence="2 8">Belongs to the carbamoyltransferase HypF family.</text>
</comment>
<evidence type="ECO:0000256" key="4">
    <source>
        <dbReference type="ARBA" id="ARBA00022723"/>
    </source>
</evidence>
<evidence type="ECO:0000256" key="5">
    <source>
        <dbReference type="ARBA" id="ARBA00022771"/>
    </source>
</evidence>
<dbReference type="EMBL" id="CP098611">
    <property type="protein sequence ID" value="USR91658.1"/>
    <property type="molecule type" value="Genomic_DNA"/>
</dbReference>
<evidence type="ECO:0000256" key="3">
    <source>
        <dbReference type="ARBA" id="ARBA00022598"/>
    </source>
</evidence>
<dbReference type="Proteomes" id="UP001056708">
    <property type="component" value="Chromosome"/>
</dbReference>
<reference evidence="12" key="1">
    <citation type="submission" date="2022-06" db="EMBL/GenBank/DDBJ databases">
        <title>Genome sequence of Phormidium yuhuli AB48 isolated from an industrial photobioreactor environment.</title>
        <authorList>
            <person name="Qiu Y."/>
            <person name="Noonan A.J.C."/>
            <person name="Dofher K."/>
            <person name="Koch M."/>
            <person name="Kieft B."/>
            <person name="Lin X."/>
            <person name="Ziels R.M."/>
            <person name="Hallam S.J."/>
        </authorList>
    </citation>
    <scope>NUCLEOTIDE SEQUENCE</scope>
    <source>
        <strain evidence="12">AB48</strain>
    </source>
</reference>
<dbReference type="Gene3D" id="3.30.420.360">
    <property type="match status" value="1"/>
</dbReference>